<proteinExistence type="predicted"/>
<dbReference type="Proteomes" id="UP000011115">
    <property type="component" value="Unassembled WGS sequence"/>
</dbReference>
<evidence type="ECO:0000256" key="1">
    <source>
        <dbReference type="SAM" id="MobiDB-lite"/>
    </source>
</evidence>
<dbReference type="Gramene" id="PGSC0003DMT400038454">
    <property type="protein sequence ID" value="PGSC0003DMT400038454"/>
    <property type="gene ID" value="PGSC0003DMG400014842"/>
</dbReference>
<accession>M1B6W4</accession>
<dbReference type="STRING" id="4113.M1B6W4"/>
<evidence type="ECO:0000313" key="2">
    <source>
        <dbReference type="EnsemblPlants" id="PGSC0003DMT400038454"/>
    </source>
</evidence>
<keyword evidence="3" id="KW-1185">Reference proteome</keyword>
<dbReference type="PaxDb" id="4113-PGSC0003DMT400038454"/>
<protein>
    <submittedName>
        <fullName evidence="2">Uncharacterized protein</fullName>
    </submittedName>
</protein>
<dbReference type="EnsemblPlants" id="PGSC0003DMT400038454">
    <property type="protein sequence ID" value="PGSC0003DMT400038454"/>
    <property type="gene ID" value="PGSC0003DMG400014842"/>
</dbReference>
<evidence type="ECO:0000313" key="3">
    <source>
        <dbReference type="Proteomes" id="UP000011115"/>
    </source>
</evidence>
<organism evidence="2 3">
    <name type="scientific">Solanum tuberosum</name>
    <name type="common">Potato</name>
    <dbReference type="NCBI Taxonomy" id="4113"/>
    <lineage>
        <taxon>Eukaryota</taxon>
        <taxon>Viridiplantae</taxon>
        <taxon>Streptophyta</taxon>
        <taxon>Embryophyta</taxon>
        <taxon>Tracheophyta</taxon>
        <taxon>Spermatophyta</taxon>
        <taxon>Magnoliopsida</taxon>
        <taxon>eudicotyledons</taxon>
        <taxon>Gunneridae</taxon>
        <taxon>Pentapetalae</taxon>
        <taxon>asterids</taxon>
        <taxon>lamiids</taxon>
        <taxon>Solanales</taxon>
        <taxon>Solanaceae</taxon>
        <taxon>Solanoideae</taxon>
        <taxon>Solaneae</taxon>
        <taxon>Solanum</taxon>
    </lineage>
</organism>
<feature type="compositionally biased region" description="Acidic residues" evidence="1">
    <location>
        <begin position="136"/>
        <end position="145"/>
    </location>
</feature>
<name>M1B6W4_SOLTU</name>
<reference evidence="2" key="2">
    <citation type="submission" date="2015-06" db="UniProtKB">
        <authorList>
            <consortium name="EnsemblPlants"/>
        </authorList>
    </citation>
    <scope>IDENTIFICATION</scope>
    <source>
        <strain evidence="2">DM1-3 516 R44</strain>
    </source>
</reference>
<feature type="region of interest" description="Disordered" evidence="1">
    <location>
        <begin position="127"/>
        <end position="154"/>
    </location>
</feature>
<dbReference type="InParanoid" id="M1B6W4"/>
<sequence>MSEVFISGPFWALDSYSGGLLPSKFSLLSINLSSSIHLLLIMGSDIIYFARSRERDEGLDTRAGSLNEKREFLGWGNLGHDPVAQIGFKEGEGKNAKGPADPYVDEIIANQWKEAQASQQIKGENIFDTSSGDLQSEGEEQDQELQDATHRDDDAMSIIQMDSRLEIDTYAEQGNKELGAVNVEEATPLNYTESPENCEPTSDSTIPLWVRQNIINLGKEFGIHFNGCKEMAEELFIIDGKRQRIGEAAKALMLMTPKSKVSKELKNLEVGTIFFSYGTRRILGTYSSNTYNQKYKSDVVFL</sequence>
<dbReference type="HOGENOM" id="CLU_922584_0_0_1"/>
<reference evidence="3" key="1">
    <citation type="journal article" date="2011" name="Nature">
        <title>Genome sequence and analysis of the tuber crop potato.</title>
        <authorList>
            <consortium name="The Potato Genome Sequencing Consortium"/>
        </authorList>
    </citation>
    <scope>NUCLEOTIDE SEQUENCE [LARGE SCALE GENOMIC DNA]</scope>
    <source>
        <strain evidence="3">cv. DM1-3 516 R44</strain>
    </source>
</reference>
<dbReference type="AlphaFoldDB" id="M1B6W4"/>